<dbReference type="AlphaFoldDB" id="A0A446BG03"/>
<keyword evidence="2" id="KW-0812">Transmembrane</keyword>
<feature type="compositionally biased region" description="Basic residues" evidence="1">
    <location>
        <begin position="193"/>
        <end position="205"/>
    </location>
</feature>
<feature type="compositionally biased region" description="Low complexity" evidence="1">
    <location>
        <begin position="298"/>
        <end position="311"/>
    </location>
</feature>
<accession>A0A446BG03</accession>
<reference evidence="3 4" key="1">
    <citation type="submission" date="2018-04" db="EMBL/GenBank/DDBJ databases">
        <authorList>
            <person name="Huttner S."/>
            <person name="Dainat J."/>
        </authorList>
    </citation>
    <scope>NUCLEOTIDE SEQUENCE [LARGE SCALE GENOMIC DNA]</scope>
</reference>
<organism evidence="3 4">
    <name type="scientific">Thermothielavioides terrestris</name>
    <dbReference type="NCBI Taxonomy" id="2587410"/>
    <lineage>
        <taxon>Eukaryota</taxon>
        <taxon>Fungi</taxon>
        <taxon>Dikarya</taxon>
        <taxon>Ascomycota</taxon>
        <taxon>Pezizomycotina</taxon>
        <taxon>Sordariomycetes</taxon>
        <taxon>Sordariomycetidae</taxon>
        <taxon>Sordariales</taxon>
        <taxon>Chaetomiaceae</taxon>
        <taxon>Thermothielavioides</taxon>
    </lineage>
</organism>
<feature type="compositionally biased region" description="Polar residues" evidence="1">
    <location>
        <begin position="231"/>
        <end position="246"/>
    </location>
</feature>
<feature type="transmembrane region" description="Helical" evidence="2">
    <location>
        <begin position="71"/>
        <end position="96"/>
    </location>
</feature>
<name>A0A446BG03_9PEZI</name>
<feature type="region of interest" description="Disordered" evidence="1">
    <location>
        <begin position="149"/>
        <end position="345"/>
    </location>
</feature>
<dbReference type="EMBL" id="OUUZ01000008">
    <property type="protein sequence ID" value="SPQ21442.1"/>
    <property type="molecule type" value="Genomic_DNA"/>
</dbReference>
<proteinExistence type="predicted"/>
<feature type="compositionally biased region" description="Low complexity" evidence="1">
    <location>
        <begin position="161"/>
        <end position="182"/>
    </location>
</feature>
<keyword evidence="2" id="KW-1133">Transmembrane helix</keyword>
<evidence type="ECO:0000256" key="1">
    <source>
        <dbReference type="SAM" id="MobiDB-lite"/>
    </source>
</evidence>
<evidence type="ECO:0000256" key="2">
    <source>
        <dbReference type="SAM" id="Phobius"/>
    </source>
</evidence>
<dbReference type="Proteomes" id="UP000289323">
    <property type="component" value="Unassembled WGS sequence"/>
</dbReference>
<evidence type="ECO:0000313" key="4">
    <source>
        <dbReference type="Proteomes" id="UP000289323"/>
    </source>
</evidence>
<feature type="transmembrane region" description="Helical" evidence="2">
    <location>
        <begin position="108"/>
        <end position="127"/>
    </location>
</feature>
<sequence>MASVIGLCLSATAFGNAADLGKPGRGIMQSFILFASVLSLFYLLLHVHAARQGESLYFDSPIPSFRHQLHAWAAIVIRLAAALWAGALVGVAVGISREGGSNTVQLNVDMFVCATGLLSSCVVLGVVQFSSRPFTLPWITPSPFDEDTFRGTAEFDDDKTATPGPSSSSSSIPRPSTPSRAPFSSRATARTSPRVRKCKMVRTRRYVLDAPTPVPQRRAPLPITPLKHKQSSGTAMSCPPTSTITTGSSSNSSSNSNSNNNGNSSNCGVKPVQQQQQQHQEDQEEEEADHAPSRTSESDSFFAASTAVSSSPEREDPRGAGRRNGNKSVVAVAEPVTPTREAGAGVRRAGNAEVVVVVVGSEGQ</sequence>
<gene>
    <name evidence="3" type="ORF">TT172_LOCUS3861</name>
</gene>
<feature type="transmembrane region" description="Helical" evidence="2">
    <location>
        <begin position="27"/>
        <end position="50"/>
    </location>
</feature>
<protein>
    <submittedName>
        <fullName evidence="3">4030a560-567b-4ea0-88d4-e03e2fae0e26</fullName>
    </submittedName>
</protein>
<evidence type="ECO:0000313" key="3">
    <source>
        <dbReference type="EMBL" id="SPQ21442.1"/>
    </source>
</evidence>
<feature type="compositionally biased region" description="Low complexity" evidence="1">
    <location>
        <begin position="247"/>
        <end position="266"/>
    </location>
</feature>
<keyword evidence="2" id="KW-0472">Membrane</keyword>